<dbReference type="Gene3D" id="1.10.287.410">
    <property type="match status" value="1"/>
</dbReference>
<gene>
    <name evidence="8" type="ORF">BDA99DRAFT_529589</name>
</gene>
<dbReference type="Gene3D" id="3.40.50.1820">
    <property type="entry name" value="alpha/beta hydrolase"/>
    <property type="match status" value="1"/>
</dbReference>
<dbReference type="AlphaFoldDB" id="A0AAD5JL32"/>
<comment type="caution">
    <text evidence="8">The sequence shown here is derived from an EMBL/GenBank/DDBJ whole genome shotgun (WGS) entry which is preliminary data.</text>
</comment>
<evidence type="ECO:0000313" key="8">
    <source>
        <dbReference type="EMBL" id="KAI9244035.1"/>
    </source>
</evidence>
<evidence type="ECO:0000256" key="3">
    <source>
        <dbReference type="ARBA" id="ARBA00022670"/>
    </source>
</evidence>
<evidence type="ECO:0000256" key="6">
    <source>
        <dbReference type="ARBA" id="ARBA00023180"/>
    </source>
</evidence>
<reference evidence="8" key="2">
    <citation type="submission" date="2023-02" db="EMBL/GenBank/DDBJ databases">
        <authorList>
            <consortium name="DOE Joint Genome Institute"/>
            <person name="Mondo S.J."/>
            <person name="Chang Y."/>
            <person name="Wang Y."/>
            <person name="Ahrendt S."/>
            <person name="Andreopoulos W."/>
            <person name="Barry K."/>
            <person name="Beard J."/>
            <person name="Benny G.L."/>
            <person name="Blankenship S."/>
            <person name="Bonito G."/>
            <person name="Cuomo C."/>
            <person name="Desiro A."/>
            <person name="Gervers K.A."/>
            <person name="Hundley H."/>
            <person name="Kuo A."/>
            <person name="LaButti K."/>
            <person name="Lang B.F."/>
            <person name="Lipzen A."/>
            <person name="O'Donnell K."/>
            <person name="Pangilinan J."/>
            <person name="Reynolds N."/>
            <person name="Sandor L."/>
            <person name="Smith M.W."/>
            <person name="Tsang A."/>
            <person name="Grigoriev I.V."/>
            <person name="Stajich J.E."/>
            <person name="Spatafora J.W."/>
        </authorList>
    </citation>
    <scope>NUCLEOTIDE SEQUENCE</scope>
    <source>
        <strain evidence="8">RSA 2281</strain>
    </source>
</reference>
<dbReference type="SUPFAM" id="SSF53474">
    <property type="entry name" value="alpha/beta-Hydrolases"/>
    <property type="match status" value="1"/>
</dbReference>
<evidence type="ECO:0000313" key="9">
    <source>
        <dbReference type="Proteomes" id="UP001209540"/>
    </source>
</evidence>
<accession>A0AAD5JL32</accession>
<dbReference type="InterPro" id="IPR029058">
    <property type="entry name" value="AB_hydrolase_fold"/>
</dbReference>
<dbReference type="Proteomes" id="UP001209540">
    <property type="component" value="Unassembled WGS sequence"/>
</dbReference>
<keyword evidence="5 7" id="KW-0378">Hydrolase</keyword>
<evidence type="ECO:0000256" key="1">
    <source>
        <dbReference type="ARBA" id="ARBA00009431"/>
    </source>
</evidence>
<evidence type="ECO:0000256" key="7">
    <source>
        <dbReference type="RuleBase" id="RU361156"/>
    </source>
</evidence>
<keyword evidence="3 7" id="KW-0645">Protease</keyword>
<comment type="similarity">
    <text evidence="1 7">Belongs to the peptidase S10 family.</text>
</comment>
<organism evidence="8 9">
    <name type="scientific">Phascolomyces articulosus</name>
    <dbReference type="NCBI Taxonomy" id="60185"/>
    <lineage>
        <taxon>Eukaryota</taxon>
        <taxon>Fungi</taxon>
        <taxon>Fungi incertae sedis</taxon>
        <taxon>Mucoromycota</taxon>
        <taxon>Mucoromycotina</taxon>
        <taxon>Mucoromycetes</taxon>
        <taxon>Mucorales</taxon>
        <taxon>Lichtheimiaceae</taxon>
        <taxon>Phascolomyces</taxon>
    </lineage>
</organism>
<dbReference type="GO" id="GO:0000324">
    <property type="term" value="C:fungal-type vacuole"/>
    <property type="evidence" value="ECO:0007669"/>
    <property type="project" value="TreeGrafter"/>
</dbReference>
<dbReference type="InterPro" id="IPR001563">
    <property type="entry name" value="Peptidase_S10"/>
</dbReference>
<proteinExistence type="inferred from homology"/>
<dbReference type="PANTHER" id="PTHR11802">
    <property type="entry name" value="SERINE PROTEASE FAMILY S10 SERINE CARBOXYPEPTIDASE"/>
    <property type="match status" value="1"/>
</dbReference>
<dbReference type="PROSITE" id="PS00131">
    <property type="entry name" value="CARBOXYPEPT_SER_SER"/>
    <property type="match status" value="1"/>
</dbReference>
<reference evidence="8" key="1">
    <citation type="journal article" date="2022" name="IScience">
        <title>Evolution of zygomycete secretomes and the origins of terrestrial fungal ecologies.</title>
        <authorList>
            <person name="Chang Y."/>
            <person name="Wang Y."/>
            <person name="Mondo S."/>
            <person name="Ahrendt S."/>
            <person name="Andreopoulos W."/>
            <person name="Barry K."/>
            <person name="Beard J."/>
            <person name="Benny G.L."/>
            <person name="Blankenship S."/>
            <person name="Bonito G."/>
            <person name="Cuomo C."/>
            <person name="Desiro A."/>
            <person name="Gervers K.A."/>
            <person name="Hundley H."/>
            <person name="Kuo A."/>
            <person name="LaButti K."/>
            <person name="Lang B.F."/>
            <person name="Lipzen A."/>
            <person name="O'Donnell K."/>
            <person name="Pangilinan J."/>
            <person name="Reynolds N."/>
            <person name="Sandor L."/>
            <person name="Smith M.E."/>
            <person name="Tsang A."/>
            <person name="Grigoriev I.V."/>
            <person name="Stajich J.E."/>
            <person name="Spatafora J.W."/>
        </authorList>
    </citation>
    <scope>NUCLEOTIDE SEQUENCE</scope>
    <source>
        <strain evidence="8">RSA 2281</strain>
    </source>
</reference>
<keyword evidence="6" id="KW-0325">Glycoprotein</keyword>
<dbReference type="GO" id="GO:0006508">
    <property type="term" value="P:proteolysis"/>
    <property type="evidence" value="ECO:0007669"/>
    <property type="project" value="UniProtKB-KW"/>
</dbReference>
<dbReference type="EMBL" id="JAIXMP010000064">
    <property type="protein sequence ID" value="KAI9244035.1"/>
    <property type="molecule type" value="Genomic_DNA"/>
</dbReference>
<dbReference type="GO" id="GO:0004185">
    <property type="term" value="F:serine-type carboxypeptidase activity"/>
    <property type="evidence" value="ECO:0007669"/>
    <property type="project" value="UniProtKB-UniRule"/>
</dbReference>
<dbReference type="InterPro" id="IPR033124">
    <property type="entry name" value="Ser_caboxypep_his_AS"/>
</dbReference>
<name>A0AAD5JL32_9FUNG</name>
<protein>
    <recommendedName>
        <fullName evidence="7">Carboxypeptidase</fullName>
        <ecNumber evidence="7">3.4.16.-</ecNumber>
    </recommendedName>
</protein>
<keyword evidence="4" id="KW-0732">Signal</keyword>
<dbReference type="EC" id="3.4.16.-" evidence="7"/>
<evidence type="ECO:0000256" key="2">
    <source>
        <dbReference type="ARBA" id="ARBA00022645"/>
    </source>
</evidence>
<dbReference type="PANTHER" id="PTHR11802:SF113">
    <property type="entry name" value="SERINE CARBOXYPEPTIDASE CTSA-4.1"/>
    <property type="match status" value="1"/>
</dbReference>
<dbReference type="PROSITE" id="PS00560">
    <property type="entry name" value="CARBOXYPEPT_SER_HIS"/>
    <property type="match status" value="1"/>
</dbReference>
<dbReference type="PRINTS" id="PR00724">
    <property type="entry name" value="CRBOXYPTASEC"/>
</dbReference>
<keyword evidence="2 7" id="KW-0121">Carboxypeptidase</keyword>
<evidence type="ECO:0000256" key="5">
    <source>
        <dbReference type="ARBA" id="ARBA00022801"/>
    </source>
</evidence>
<keyword evidence="9" id="KW-1185">Reference proteome</keyword>
<dbReference type="Pfam" id="PF00450">
    <property type="entry name" value="Peptidase_S10"/>
    <property type="match status" value="1"/>
</dbReference>
<evidence type="ECO:0000256" key="4">
    <source>
        <dbReference type="ARBA" id="ARBA00022729"/>
    </source>
</evidence>
<sequence>MKVMFAIVTTITTLLILGLATVLQFPWHFRFYSSSPSSIPDSDARFNTFHLESHSLRVKRSDICGSNKQYSGYVDNLNTNDHLFFTFFESLRITVTTDTSAKEEKGTGPLVLWLNGGPGCSSLTSAMTELGPCVVSSVHNEVETNPYSWNTKSNIVFVDQPANTGFSYGSYHVKNSKEAARDIFMFLQLFLMAFPNLANSQLHIAGESYAGHYIPAIASEILIQNNAAQFHLLNLNSLLIGNGWVDPRTQLKYYEPYGCANDSSYKPIFDDATCKKMQASSLTCQKLMNACYKYQNSVTCVPAGLYCQRTQLGPYDKTGRNDFDIRIQCYENSELCYNITNSMNAWANTPEIKQELGIDSVKGTFTTCNDRVAYRFALSSDMSISYGPKVAEALEAGVRVLIYAGDMDWTCNWYGSLAWTIELPWSGQLGYSESPDLDWYSARTGKLAGQSRIYKNLMFLKVNNAGHWVPYDQPEHAMEMFSTWIENRPFG</sequence>
<dbReference type="InterPro" id="IPR018202">
    <property type="entry name" value="Ser_caboxypep_ser_AS"/>
</dbReference>